<evidence type="ECO:0000256" key="3">
    <source>
        <dbReference type="ARBA" id="ARBA00007971"/>
    </source>
</evidence>
<dbReference type="InterPro" id="IPR000067">
    <property type="entry name" value="FlgMring_FliF"/>
</dbReference>
<dbReference type="Pfam" id="PF08345">
    <property type="entry name" value="YscJ_FliF_C"/>
    <property type="match status" value="1"/>
</dbReference>
<dbReference type="NCBIfam" id="TIGR00206">
    <property type="entry name" value="fliF"/>
    <property type="match status" value="1"/>
</dbReference>
<keyword evidence="14" id="KW-0282">Flagellum</keyword>
<evidence type="ECO:0000259" key="12">
    <source>
        <dbReference type="Pfam" id="PF01514"/>
    </source>
</evidence>
<evidence type="ECO:0000256" key="10">
    <source>
        <dbReference type="SAM" id="MobiDB-lite"/>
    </source>
</evidence>
<dbReference type="InterPro" id="IPR043427">
    <property type="entry name" value="YscJ/FliF"/>
</dbReference>
<evidence type="ECO:0000256" key="7">
    <source>
        <dbReference type="ARBA" id="ARBA00023136"/>
    </source>
</evidence>
<comment type="function">
    <text evidence="9">The M ring may be actively involved in energy transduction.</text>
</comment>
<comment type="similarity">
    <text evidence="3 9">Belongs to the FliF family.</text>
</comment>
<dbReference type="PIRSF" id="PIRSF004862">
    <property type="entry name" value="FliF"/>
    <property type="match status" value="1"/>
</dbReference>
<dbReference type="InterPro" id="IPR006182">
    <property type="entry name" value="FliF_N_dom"/>
</dbReference>
<evidence type="ECO:0000256" key="5">
    <source>
        <dbReference type="ARBA" id="ARBA00022692"/>
    </source>
</evidence>
<keyword evidence="4" id="KW-1003">Cell membrane</keyword>
<keyword evidence="8 9" id="KW-0975">Bacterial flagellum</keyword>
<dbReference type="PANTHER" id="PTHR30046:SF0">
    <property type="entry name" value="FLAGELLAR M-RING PROTEIN"/>
    <property type="match status" value="1"/>
</dbReference>
<dbReference type="Proteomes" id="UP000051870">
    <property type="component" value="Unassembled WGS sequence"/>
</dbReference>
<dbReference type="Pfam" id="PF01514">
    <property type="entry name" value="YscJ_FliF"/>
    <property type="match status" value="1"/>
</dbReference>
<organism evidence="14 15">
    <name type="scientific">Shimia thalassica</name>
    <dbReference type="NCBI Taxonomy" id="1715693"/>
    <lineage>
        <taxon>Bacteria</taxon>
        <taxon>Pseudomonadati</taxon>
        <taxon>Pseudomonadota</taxon>
        <taxon>Alphaproteobacteria</taxon>
        <taxon>Rhodobacterales</taxon>
        <taxon>Roseobacteraceae</taxon>
    </lineage>
</organism>
<keyword evidence="14" id="KW-0966">Cell projection</keyword>
<dbReference type="GO" id="GO:0009431">
    <property type="term" value="C:bacterial-type flagellum basal body, MS ring"/>
    <property type="evidence" value="ECO:0007669"/>
    <property type="project" value="InterPro"/>
</dbReference>
<sequence>MQQLLTLWSSLDLRRRVLLGAVSAMIVTAIVAAVSIASAPNMALLYGGLEGRPAGEVVSALEQRGISYDVRGDGIYVPIETRDELRMTLASEGLPSNNGQGYELLDSLSGFGTTSQMFDAAYWRAKEGELARTILASSQISSARVHISNTGKTPFQRTLKPTASVSVVATMGAIDPNYARALRFLIASAVSGMSPEDVTVIDSQLGIIGGSDAAHADNGAFDKSQTLKESIQRLLEARVGVGNAVVEVTVDTAMETETIHERIFDPSSRVAISTDSEERSTNSQNTGRQAVTVASNLPDGDAAGDESSTNQDSETRERINYEVSETQRELVRNPGAIRKISVAVLVNEAQSIGPEGEVIIAQRAPEELDAMRELVESAIGFDAERGDVVTLKSLPFQGHSQTATVSKSAFWGWGKLDTNSLAQISVLGFITLLLGIFVLKPILSQRPQDSPSATPLLSRNAEEPQEKIEIARQTSLPQEVSQGEVLTNDDYSTPATAQISQITDPTHTPVERLRALIADRQEETVEILRSWMNEREETN</sequence>
<dbReference type="STRING" id="1715693.PH7735_03694"/>
<dbReference type="GO" id="GO:0005886">
    <property type="term" value="C:plasma membrane"/>
    <property type="evidence" value="ECO:0007669"/>
    <property type="project" value="UniProtKB-SubCell"/>
</dbReference>
<feature type="domain" description="Flagellar M-ring C-terminal" evidence="13">
    <location>
        <begin position="235"/>
        <end position="396"/>
    </location>
</feature>
<evidence type="ECO:0000256" key="9">
    <source>
        <dbReference type="PIRNR" id="PIRNR004862"/>
    </source>
</evidence>
<feature type="domain" description="Flagellar M-ring N-terminal" evidence="12">
    <location>
        <begin position="38"/>
        <end position="205"/>
    </location>
</feature>
<evidence type="ECO:0000313" key="15">
    <source>
        <dbReference type="Proteomes" id="UP000051870"/>
    </source>
</evidence>
<proteinExistence type="inferred from homology"/>
<evidence type="ECO:0000256" key="2">
    <source>
        <dbReference type="ARBA" id="ARBA00004651"/>
    </source>
</evidence>
<keyword evidence="7 11" id="KW-0472">Membrane</keyword>
<evidence type="ECO:0000256" key="8">
    <source>
        <dbReference type="ARBA" id="ARBA00023143"/>
    </source>
</evidence>
<dbReference type="Gene3D" id="3.30.300.30">
    <property type="match status" value="1"/>
</dbReference>
<dbReference type="AlphaFoldDB" id="A0A0P1IH27"/>
<evidence type="ECO:0000256" key="11">
    <source>
        <dbReference type="SAM" id="Phobius"/>
    </source>
</evidence>
<evidence type="ECO:0000256" key="1">
    <source>
        <dbReference type="ARBA" id="ARBA00004117"/>
    </source>
</evidence>
<dbReference type="InterPro" id="IPR045851">
    <property type="entry name" value="AMP-bd_C_sf"/>
</dbReference>
<dbReference type="InterPro" id="IPR013556">
    <property type="entry name" value="Flag_M-ring_C"/>
</dbReference>
<dbReference type="PRINTS" id="PR01009">
    <property type="entry name" value="FLGMRINGFLIF"/>
</dbReference>
<evidence type="ECO:0000256" key="4">
    <source>
        <dbReference type="ARBA" id="ARBA00022475"/>
    </source>
</evidence>
<feature type="transmembrane region" description="Helical" evidence="11">
    <location>
        <begin position="17"/>
        <end position="37"/>
    </location>
</feature>
<keyword evidence="6 11" id="KW-1133">Transmembrane helix</keyword>
<comment type="subcellular location">
    <subcellularLocation>
        <location evidence="1 9">Bacterial flagellum basal body</location>
    </subcellularLocation>
    <subcellularLocation>
        <location evidence="2">Cell membrane</location>
        <topology evidence="2">Multi-pass membrane protein</topology>
    </subcellularLocation>
</comment>
<protein>
    <recommendedName>
        <fullName evidence="9">Flagellar M-ring protein</fullName>
    </recommendedName>
</protein>
<dbReference type="EMBL" id="CYTW01000006">
    <property type="protein sequence ID" value="CUK12619.1"/>
    <property type="molecule type" value="Genomic_DNA"/>
</dbReference>
<evidence type="ECO:0000259" key="13">
    <source>
        <dbReference type="Pfam" id="PF08345"/>
    </source>
</evidence>
<feature type="region of interest" description="Disordered" evidence="10">
    <location>
        <begin position="487"/>
        <end position="506"/>
    </location>
</feature>
<feature type="compositionally biased region" description="Polar residues" evidence="10">
    <location>
        <begin position="281"/>
        <end position="295"/>
    </location>
</feature>
<keyword evidence="5 11" id="KW-0812">Transmembrane</keyword>
<reference evidence="15" key="1">
    <citation type="submission" date="2015-09" db="EMBL/GenBank/DDBJ databases">
        <authorList>
            <person name="Rodrigo-Torres Lidia"/>
            <person name="Arahal R.David."/>
        </authorList>
    </citation>
    <scope>NUCLEOTIDE SEQUENCE [LARGE SCALE GENOMIC DNA]</scope>
    <source>
        <strain evidence="15">CECT 7735</strain>
    </source>
</reference>
<feature type="compositionally biased region" description="Basic and acidic residues" evidence="10">
    <location>
        <begin position="313"/>
        <end position="322"/>
    </location>
</feature>
<evidence type="ECO:0000256" key="6">
    <source>
        <dbReference type="ARBA" id="ARBA00022989"/>
    </source>
</evidence>
<keyword evidence="14" id="KW-0969">Cilium</keyword>
<gene>
    <name evidence="14" type="primary">fliF</name>
    <name evidence="14" type="ORF">PH7735_03694</name>
</gene>
<keyword evidence="15" id="KW-1185">Reference proteome</keyword>
<dbReference type="GO" id="GO:0071973">
    <property type="term" value="P:bacterial-type flagellum-dependent cell motility"/>
    <property type="evidence" value="ECO:0007669"/>
    <property type="project" value="InterPro"/>
</dbReference>
<feature type="region of interest" description="Disordered" evidence="10">
    <location>
        <begin position="265"/>
        <end position="322"/>
    </location>
</feature>
<dbReference type="PANTHER" id="PTHR30046">
    <property type="entry name" value="FLAGELLAR M-RING PROTEIN"/>
    <property type="match status" value="1"/>
</dbReference>
<name>A0A0P1IH27_9RHOB</name>
<accession>A0A0P1IH27</accession>
<dbReference type="GeneID" id="83882667"/>
<evidence type="ECO:0000313" key="14">
    <source>
        <dbReference type="EMBL" id="CUK12619.1"/>
    </source>
</evidence>
<dbReference type="GO" id="GO:0003774">
    <property type="term" value="F:cytoskeletal motor activity"/>
    <property type="evidence" value="ECO:0007669"/>
    <property type="project" value="InterPro"/>
</dbReference>
<dbReference type="RefSeq" id="WP_058313002.1">
    <property type="nucleotide sequence ID" value="NZ_CYTW01000006.1"/>
</dbReference>